<reference evidence="1" key="1">
    <citation type="submission" date="2014-09" db="EMBL/GenBank/DDBJ databases">
        <authorList>
            <person name="Magalhaes I.L.F."/>
            <person name="Oliveira U."/>
            <person name="Santos F.R."/>
            <person name="Vidigal T.H.D.A."/>
            <person name="Brescovit A.D."/>
            <person name="Santos A.J."/>
        </authorList>
    </citation>
    <scope>NUCLEOTIDE SEQUENCE</scope>
    <source>
        <tissue evidence="1">Shoot tissue taken approximately 20 cm above the soil surface</tissue>
    </source>
</reference>
<proteinExistence type="predicted"/>
<reference evidence="1" key="2">
    <citation type="journal article" date="2015" name="Data Brief">
        <title>Shoot transcriptome of the giant reed, Arundo donax.</title>
        <authorList>
            <person name="Barrero R.A."/>
            <person name="Guerrero F.D."/>
            <person name="Moolhuijzen P."/>
            <person name="Goolsby J.A."/>
            <person name="Tidwell J."/>
            <person name="Bellgard S.E."/>
            <person name="Bellgard M.I."/>
        </authorList>
    </citation>
    <scope>NUCLEOTIDE SEQUENCE</scope>
    <source>
        <tissue evidence="1">Shoot tissue taken approximately 20 cm above the soil surface</tissue>
    </source>
</reference>
<dbReference type="AlphaFoldDB" id="A0A0A9G2K6"/>
<evidence type="ECO:0000313" key="1">
    <source>
        <dbReference type="EMBL" id="JAE17689.1"/>
    </source>
</evidence>
<name>A0A0A9G2K6_ARUDO</name>
<sequence>MDLDFVSTRKELIEAMDEIRVPIEQDHHAADHVVGANAPAIELAQDLEELVVLVALAEELHLHGHHEEERVAGRHLQLRRLHRRIGTSGRHRRRLLLLLLAGAIQPSHETHHLDGPAPTTSRRAAS</sequence>
<organism evidence="1">
    <name type="scientific">Arundo donax</name>
    <name type="common">Giant reed</name>
    <name type="synonym">Donax arundinaceus</name>
    <dbReference type="NCBI Taxonomy" id="35708"/>
    <lineage>
        <taxon>Eukaryota</taxon>
        <taxon>Viridiplantae</taxon>
        <taxon>Streptophyta</taxon>
        <taxon>Embryophyta</taxon>
        <taxon>Tracheophyta</taxon>
        <taxon>Spermatophyta</taxon>
        <taxon>Magnoliopsida</taxon>
        <taxon>Liliopsida</taxon>
        <taxon>Poales</taxon>
        <taxon>Poaceae</taxon>
        <taxon>PACMAD clade</taxon>
        <taxon>Arundinoideae</taxon>
        <taxon>Arundineae</taxon>
        <taxon>Arundo</taxon>
    </lineage>
</organism>
<dbReference type="EMBL" id="GBRH01180207">
    <property type="protein sequence ID" value="JAE17689.1"/>
    <property type="molecule type" value="Transcribed_RNA"/>
</dbReference>
<accession>A0A0A9G2K6</accession>
<protein>
    <submittedName>
        <fullName evidence="1">SNT1501</fullName>
    </submittedName>
</protein>